<evidence type="ECO:0000313" key="2">
    <source>
        <dbReference type="Proteomes" id="UP000298416"/>
    </source>
</evidence>
<dbReference type="AlphaFoldDB" id="A0A8X8Y6L7"/>
<accession>A0A8X8Y6L7</accession>
<organism evidence="1">
    <name type="scientific">Salvia splendens</name>
    <name type="common">Scarlet sage</name>
    <dbReference type="NCBI Taxonomy" id="180675"/>
    <lineage>
        <taxon>Eukaryota</taxon>
        <taxon>Viridiplantae</taxon>
        <taxon>Streptophyta</taxon>
        <taxon>Embryophyta</taxon>
        <taxon>Tracheophyta</taxon>
        <taxon>Spermatophyta</taxon>
        <taxon>Magnoliopsida</taxon>
        <taxon>eudicotyledons</taxon>
        <taxon>Gunneridae</taxon>
        <taxon>Pentapetalae</taxon>
        <taxon>asterids</taxon>
        <taxon>lamiids</taxon>
        <taxon>Lamiales</taxon>
        <taxon>Lamiaceae</taxon>
        <taxon>Nepetoideae</taxon>
        <taxon>Mentheae</taxon>
        <taxon>Salviinae</taxon>
        <taxon>Salvia</taxon>
        <taxon>Salvia subgen. Calosphace</taxon>
        <taxon>core Calosphace</taxon>
    </lineage>
</organism>
<gene>
    <name evidence="1" type="ORF">SASPL_114953</name>
</gene>
<keyword evidence="2" id="KW-1185">Reference proteome</keyword>
<reference evidence="1" key="2">
    <citation type="submission" date="2020-08" db="EMBL/GenBank/DDBJ databases">
        <title>Plant Genome Project.</title>
        <authorList>
            <person name="Zhang R.-G."/>
        </authorList>
    </citation>
    <scope>NUCLEOTIDE SEQUENCE</scope>
    <source>
        <strain evidence="1">Huo1</strain>
        <tissue evidence="1">Leaf</tissue>
    </source>
</reference>
<evidence type="ECO:0000313" key="1">
    <source>
        <dbReference type="EMBL" id="KAG6424535.1"/>
    </source>
</evidence>
<reference evidence="1" key="1">
    <citation type="submission" date="2018-01" db="EMBL/GenBank/DDBJ databases">
        <authorList>
            <person name="Mao J.F."/>
        </authorList>
    </citation>
    <scope>NUCLEOTIDE SEQUENCE</scope>
    <source>
        <strain evidence="1">Huo1</strain>
        <tissue evidence="1">Leaf</tissue>
    </source>
</reference>
<comment type="caution">
    <text evidence="1">The sequence shown here is derived from an EMBL/GenBank/DDBJ whole genome shotgun (WGS) entry which is preliminary data.</text>
</comment>
<proteinExistence type="predicted"/>
<dbReference type="EMBL" id="PNBA02000005">
    <property type="protein sequence ID" value="KAG6424535.1"/>
    <property type="molecule type" value="Genomic_DNA"/>
</dbReference>
<protein>
    <submittedName>
        <fullName evidence="1">Uncharacterized protein</fullName>
    </submittedName>
</protein>
<sequence length="213" mass="24301">MRLPAGRREGSMDYVVYDDDMVELSKRKFSTLKPHEVVDVGVVDAWAWYLNRMEEEESAKNPRRLFATTSPTTGVADVLDIVVPENGIPDATKYERDLGLLATNDSAVFLMRHMEAYKGNPDNLKAIGLQGASGRILQILRGRYCKNMLLAPFNIDKERFLSYMSHYINVTPTFRTDYARQVNCMLNKAPSNELCNQPARMSLFEVDDLFFKC</sequence>
<dbReference type="Proteomes" id="UP000298416">
    <property type="component" value="Unassembled WGS sequence"/>
</dbReference>
<name>A0A8X8Y6L7_SALSN</name>